<evidence type="ECO:0000256" key="3">
    <source>
        <dbReference type="ARBA" id="ARBA00022692"/>
    </source>
</evidence>
<feature type="transmembrane region" description="Helical" evidence="6">
    <location>
        <begin position="309"/>
        <end position="326"/>
    </location>
</feature>
<dbReference type="PROSITE" id="PS01271">
    <property type="entry name" value="NA_SULFATE"/>
    <property type="match status" value="1"/>
</dbReference>
<feature type="transmembrane region" description="Helical" evidence="6">
    <location>
        <begin position="63"/>
        <end position="81"/>
    </location>
</feature>
<sequence>MNSTTFKASSFRNTLSLLLGPALFLLIINLSLPEGMTAEALAVLACTAWISTWWITEPIPIPATSLLPIVIFPLSGALGLNQTTSQYGNPIIFLFLGGFIVAIAMEKWNLHKRIALNIIHLVGTNQRKIVLGFMLATAFLSMWISNTATAMMMLPIGVSITMQLTSFSGEGPISAGNKFGKALMLGIAYSASIGGLATLVGTPANAILVAVVGQQFQMEISFLQWMLLGVPVTFVLLFICWFYLVRVSFPLHNEKSQNGKAEIESQLAILGRISTEEKWVLAVFAFTALAWLTRTFVLNRFFPELDDSMIAMFGAILLFLIPASSTQNKEKLLDWSIAEKIPWGILLLFGGGLAIALGFKDSGLAAWIGTKMTLLQGVSVLLIFLTIIAVINFLTEITSNTATATMMLPVLSSLALAIDIHPFGPMVAACMASSCAFMLPVATPPNAIVFGSGFIKMQDMIRTGFVLNLISVVVLTLAVYYLLPVVWHIDVLSLPAELKP</sequence>
<dbReference type="PANTHER" id="PTHR10283:SF82">
    <property type="entry name" value="SOLUTE CARRIER FAMILY 13 MEMBER 2"/>
    <property type="match status" value="1"/>
</dbReference>
<feature type="transmembrane region" description="Helical" evidence="6">
    <location>
        <begin position="129"/>
        <end position="154"/>
    </location>
</feature>
<keyword evidence="4 6" id="KW-1133">Transmembrane helix</keyword>
<organism evidence="7 8">
    <name type="scientific">Rufibacter roseus</name>
    <dbReference type="NCBI Taxonomy" id="1567108"/>
    <lineage>
        <taxon>Bacteria</taxon>
        <taxon>Pseudomonadati</taxon>
        <taxon>Bacteroidota</taxon>
        <taxon>Cytophagia</taxon>
        <taxon>Cytophagales</taxon>
        <taxon>Hymenobacteraceae</taxon>
        <taxon>Rufibacter</taxon>
    </lineage>
</organism>
<keyword evidence="8" id="KW-1185">Reference proteome</keyword>
<dbReference type="InterPro" id="IPR001898">
    <property type="entry name" value="SLC13A/DASS"/>
</dbReference>
<dbReference type="InterPro" id="IPR031312">
    <property type="entry name" value="Na/sul_symport_CS"/>
</dbReference>
<comment type="subcellular location">
    <subcellularLocation>
        <location evidence="1">Membrane</location>
        <topology evidence="1">Multi-pass membrane protein</topology>
    </subcellularLocation>
</comment>
<dbReference type="EMBL" id="JBHSYQ010000003">
    <property type="protein sequence ID" value="MFC6997432.1"/>
    <property type="molecule type" value="Genomic_DNA"/>
</dbReference>
<dbReference type="NCBIfam" id="TIGR00785">
    <property type="entry name" value="dass"/>
    <property type="match status" value="1"/>
</dbReference>
<name>A0ABW2DHP9_9BACT</name>
<dbReference type="Proteomes" id="UP001596405">
    <property type="component" value="Unassembled WGS sequence"/>
</dbReference>
<dbReference type="RefSeq" id="WP_066615779.1">
    <property type="nucleotide sequence ID" value="NZ_JBHSYQ010000003.1"/>
</dbReference>
<dbReference type="Pfam" id="PF00939">
    <property type="entry name" value="Na_sulph_symp"/>
    <property type="match status" value="1"/>
</dbReference>
<feature type="transmembrane region" description="Helical" evidence="6">
    <location>
        <begin position="372"/>
        <end position="394"/>
    </location>
</feature>
<feature type="transmembrane region" description="Helical" evidence="6">
    <location>
        <begin position="279"/>
        <end position="297"/>
    </location>
</feature>
<evidence type="ECO:0000313" key="8">
    <source>
        <dbReference type="Proteomes" id="UP001596405"/>
    </source>
</evidence>
<evidence type="ECO:0000256" key="2">
    <source>
        <dbReference type="ARBA" id="ARBA00022448"/>
    </source>
</evidence>
<reference evidence="8" key="1">
    <citation type="journal article" date="2019" name="Int. J. Syst. Evol. Microbiol.">
        <title>The Global Catalogue of Microorganisms (GCM) 10K type strain sequencing project: providing services to taxonomists for standard genome sequencing and annotation.</title>
        <authorList>
            <consortium name="The Broad Institute Genomics Platform"/>
            <consortium name="The Broad Institute Genome Sequencing Center for Infectious Disease"/>
            <person name="Wu L."/>
            <person name="Ma J."/>
        </authorList>
    </citation>
    <scope>NUCLEOTIDE SEQUENCE [LARGE SCALE GENOMIC DNA]</scope>
    <source>
        <strain evidence="8">CGMCC 4.7393</strain>
    </source>
</reference>
<feature type="transmembrane region" description="Helical" evidence="6">
    <location>
        <begin position="341"/>
        <end position="360"/>
    </location>
</feature>
<evidence type="ECO:0000256" key="5">
    <source>
        <dbReference type="ARBA" id="ARBA00023136"/>
    </source>
</evidence>
<dbReference type="CDD" id="cd01115">
    <property type="entry name" value="SLC13_permease"/>
    <property type="match status" value="1"/>
</dbReference>
<comment type="caution">
    <text evidence="7">The sequence shown here is derived from an EMBL/GenBank/DDBJ whole genome shotgun (WGS) entry which is preliminary data.</text>
</comment>
<evidence type="ECO:0000256" key="4">
    <source>
        <dbReference type="ARBA" id="ARBA00022989"/>
    </source>
</evidence>
<gene>
    <name evidence="7" type="ORF">ACFQHR_07335</name>
</gene>
<dbReference type="PANTHER" id="PTHR10283">
    <property type="entry name" value="SOLUTE CARRIER FAMILY 13 MEMBER"/>
    <property type="match status" value="1"/>
</dbReference>
<protein>
    <submittedName>
        <fullName evidence="7">SLC13 family permease</fullName>
    </submittedName>
</protein>
<feature type="transmembrane region" description="Helical" evidence="6">
    <location>
        <begin position="12"/>
        <end position="32"/>
    </location>
</feature>
<evidence type="ECO:0000313" key="7">
    <source>
        <dbReference type="EMBL" id="MFC6997432.1"/>
    </source>
</evidence>
<evidence type="ECO:0000256" key="1">
    <source>
        <dbReference type="ARBA" id="ARBA00004141"/>
    </source>
</evidence>
<keyword evidence="2" id="KW-0813">Transport</keyword>
<keyword evidence="5 6" id="KW-0472">Membrane</keyword>
<evidence type="ECO:0000256" key="6">
    <source>
        <dbReference type="SAM" id="Phobius"/>
    </source>
</evidence>
<feature type="transmembrane region" description="Helical" evidence="6">
    <location>
        <begin position="87"/>
        <end position="108"/>
    </location>
</feature>
<proteinExistence type="predicted"/>
<feature type="transmembrane region" description="Helical" evidence="6">
    <location>
        <begin position="225"/>
        <end position="244"/>
    </location>
</feature>
<feature type="transmembrane region" description="Helical" evidence="6">
    <location>
        <begin position="187"/>
        <end position="213"/>
    </location>
</feature>
<feature type="transmembrane region" description="Helical" evidence="6">
    <location>
        <begin position="460"/>
        <end position="483"/>
    </location>
</feature>
<keyword evidence="3 6" id="KW-0812">Transmembrane</keyword>
<accession>A0ABW2DHP9</accession>